<protein>
    <submittedName>
        <fullName evidence="5">Fructuronate reductase/mannitol 2-dehydrogenase</fullName>
        <ecNumber evidence="5">1.1.1.57</ecNumber>
        <ecNumber evidence="5">1.1.1.67</ecNumber>
    </submittedName>
</protein>
<dbReference type="InterPro" id="IPR013118">
    <property type="entry name" value="Mannitol_DH_C"/>
</dbReference>
<proteinExistence type="predicted"/>
<dbReference type="InterPro" id="IPR013328">
    <property type="entry name" value="6PGD_dom2"/>
</dbReference>
<dbReference type="InterPro" id="IPR050988">
    <property type="entry name" value="Mannitol_DH/Oxidoreductase"/>
</dbReference>
<dbReference type="InterPro" id="IPR000669">
    <property type="entry name" value="Mannitol_DH"/>
</dbReference>
<dbReference type="PANTHER" id="PTHR43362">
    <property type="entry name" value="MANNITOL DEHYDROGENASE DSF1-RELATED"/>
    <property type="match status" value="1"/>
</dbReference>
<evidence type="ECO:0000256" key="1">
    <source>
        <dbReference type="ARBA" id="ARBA00023002"/>
    </source>
</evidence>
<feature type="domain" description="Mannitol dehydrogenase N-terminal" evidence="3">
    <location>
        <begin position="33"/>
        <end position="279"/>
    </location>
</feature>
<gene>
    <name evidence="5" type="ORF">BJ968_002705</name>
</gene>
<evidence type="ECO:0000313" key="6">
    <source>
        <dbReference type="Proteomes" id="UP000521922"/>
    </source>
</evidence>
<dbReference type="RefSeq" id="WP_343078013.1">
    <property type="nucleotide sequence ID" value="NZ_BAAAGN010000010.1"/>
</dbReference>
<dbReference type="EC" id="1.1.1.67" evidence="5"/>
<dbReference type="PRINTS" id="PR00084">
    <property type="entry name" value="MTLDHDRGNASE"/>
</dbReference>
<sequence length="497" mass="54321">MTGTPVPLRDDTLADLPDGVDAPRYDRAALQPSVVHIGVGGFHRAHQAVYLDDLARTGETGWGLVGVGLRSPQMGQVLADQDDLFLVVERGGEEERARVVGVLTHYLFAPDDPGAVLDALAAATTRVVTLTITGTGYRIDPHTGEFDADDDDLRADLADPATPRTVFGFLVEALDRRRRDGLPPFTVLSCDNMPDNGTAARTAVTSFARLRDGELADWIEAEGAFPSSMVDRITPTTTPGEREAVVGRFGVDDRWPVVTEPFRQWIVEDTFACGRPPLDRVGVQFVDDVAPYEAMKTRMLNAGHCALAYLGILAGYSTIDEVLGDWVFRAYFEHLLADEIAPLLPPVPGIDLDRYQQTLVQRFSNPQMGDQLTRLGRRGSTKMPNYVFPSITAAVDAGRPHQLLLLAVAGWMRFLRGYDYAGQQIPVEGPLADRLVELARQGQEEPEPLMSEKTVFGDLRDDPGFVSGVEVALRALEEQGPREVIGLYLDLATGAGW</sequence>
<keyword evidence="1 5" id="KW-0560">Oxidoreductase</keyword>
<dbReference type="GO" id="GO:0050086">
    <property type="term" value="F:mannitol 2-dehydrogenase activity"/>
    <property type="evidence" value="ECO:0007669"/>
    <property type="project" value="UniProtKB-EC"/>
</dbReference>
<dbReference type="EMBL" id="JACCBB010000001">
    <property type="protein sequence ID" value="NYD23165.1"/>
    <property type="molecule type" value="Genomic_DNA"/>
</dbReference>
<evidence type="ECO:0000313" key="5">
    <source>
        <dbReference type="EMBL" id="NYD23165.1"/>
    </source>
</evidence>
<dbReference type="Pfam" id="PF08125">
    <property type="entry name" value="Mannitol_dh_C"/>
    <property type="match status" value="1"/>
</dbReference>
<dbReference type="SUPFAM" id="SSF48179">
    <property type="entry name" value="6-phosphogluconate dehydrogenase C-terminal domain-like"/>
    <property type="match status" value="1"/>
</dbReference>
<dbReference type="GO" id="GO:0008866">
    <property type="term" value="F:fructuronate reductase activity"/>
    <property type="evidence" value="ECO:0007669"/>
    <property type="project" value="UniProtKB-EC"/>
</dbReference>
<dbReference type="EC" id="1.1.1.57" evidence="5"/>
<dbReference type="InterPro" id="IPR008927">
    <property type="entry name" value="6-PGluconate_DH-like_C_sf"/>
</dbReference>
<accession>A0A7Y9J1I2</accession>
<comment type="caution">
    <text evidence="5">The sequence shown here is derived from an EMBL/GenBank/DDBJ whole genome shotgun (WGS) entry which is preliminary data.</text>
</comment>
<evidence type="ECO:0000256" key="2">
    <source>
        <dbReference type="ARBA" id="ARBA00048615"/>
    </source>
</evidence>
<dbReference type="Gene3D" id="1.10.1040.10">
    <property type="entry name" value="N-(1-d-carboxylethyl)-l-norvaline Dehydrogenase, domain 2"/>
    <property type="match status" value="1"/>
</dbReference>
<comment type="catalytic activity">
    <reaction evidence="2">
        <text>D-mannitol 1-phosphate + NAD(+) = beta-D-fructose 6-phosphate + NADH + H(+)</text>
        <dbReference type="Rhea" id="RHEA:19661"/>
        <dbReference type="ChEBI" id="CHEBI:15378"/>
        <dbReference type="ChEBI" id="CHEBI:57540"/>
        <dbReference type="ChEBI" id="CHEBI:57634"/>
        <dbReference type="ChEBI" id="CHEBI:57945"/>
        <dbReference type="ChEBI" id="CHEBI:61381"/>
        <dbReference type="EC" id="1.1.1.17"/>
    </reaction>
</comment>
<dbReference type="InterPro" id="IPR013131">
    <property type="entry name" value="Mannitol_DH_N"/>
</dbReference>
<dbReference type="SUPFAM" id="SSF51735">
    <property type="entry name" value="NAD(P)-binding Rossmann-fold domains"/>
    <property type="match status" value="1"/>
</dbReference>
<name>A0A7Y9J1I2_9ACTN</name>
<feature type="domain" description="Mannitol dehydrogenase C-terminal" evidence="4">
    <location>
        <begin position="288"/>
        <end position="476"/>
    </location>
</feature>
<dbReference type="Pfam" id="PF01232">
    <property type="entry name" value="Mannitol_dh"/>
    <property type="match status" value="1"/>
</dbReference>
<dbReference type="Proteomes" id="UP000521922">
    <property type="component" value="Unassembled WGS sequence"/>
</dbReference>
<dbReference type="GO" id="GO:0008926">
    <property type="term" value="F:mannitol-1-phosphate 5-dehydrogenase activity"/>
    <property type="evidence" value="ECO:0007669"/>
    <property type="project" value="UniProtKB-EC"/>
</dbReference>
<organism evidence="5 6">
    <name type="scientific">Kineococcus aurantiacus</name>
    <dbReference type="NCBI Taxonomy" id="37633"/>
    <lineage>
        <taxon>Bacteria</taxon>
        <taxon>Bacillati</taxon>
        <taxon>Actinomycetota</taxon>
        <taxon>Actinomycetes</taxon>
        <taxon>Kineosporiales</taxon>
        <taxon>Kineosporiaceae</taxon>
        <taxon>Kineococcus</taxon>
    </lineage>
</organism>
<keyword evidence="6" id="KW-1185">Reference proteome</keyword>
<dbReference type="AlphaFoldDB" id="A0A7Y9J1I2"/>
<dbReference type="PANTHER" id="PTHR43362:SF1">
    <property type="entry name" value="MANNITOL DEHYDROGENASE 2-RELATED"/>
    <property type="match status" value="1"/>
</dbReference>
<reference evidence="5 6" key="1">
    <citation type="submission" date="2020-07" db="EMBL/GenBank/DDBJ databases">
        <title>Sequencing the genomes of 1000 actinobacteria strains.</title>
        <authorList>
            <person name="Klenk H.-P."/>
        </authorList>
    </citation>
    <scope>NUCLEOTIDE SEQUENCE [LARGE SCALE GENOMIC DNA]</scope>
    <source>
        <strain evidence="5 6">DSM 7487</strain>
    </source>
</reference>
<evidence type="ECO:0000259" key="4">
    <source>
        <dbReference type="Pfam" id="PF08125"/>
    </source>
</evidence>
<evidence type="ECO:0000259" key="3">
    <source>
        <dbReference type="Pfam" id="PF01232"/>
    </source>
</evidence>
<dbReference type="Gene3D" id="3.40.50.720">
    <property type="entry name" value="NAD(P)-binding Rossmann-like Domain"/>
    <property type="match status" value="1"/>
</dbReference>
<dbReference type="InterPro" id="IPR036291">
    <property type="entry name" value="NAD(P)-bd_dom_sf"/>
</dbReference>